<dbReference type="InParanoid" id="M4BKY7"/>
<protein>
    <recommendedName>
        <fullName evidence="3">RxLR effector candidate protein</fullName>
    </recommendedName>
</protein>
<keyword evidence="2" id="KW-1185">Reference proteome</keyword>
<evidence type="ECO:0000313" key="2">
    <source>
        <dbReference type="Proteomes" id="UP000011713"/>
    </source>
</evidence>
<dbReference type="Proteomes" id="UP000011713">
    <property type="component" value="Unassembled WGS sequence"/>
</dbReference>
<organism evidence="1 2">
    <name type="scientific">Hyaloperonospora arabidopsidis (strain Emoy2)</name>
    <name type="common">Downy mildew agent</name>
    <name type="synonym">Peronospora arabidopsidis</name>
    <dbReference type="NCBI Taxonomy" id="559515"/>
    <lineage>
        <taxon>Eukaryota</taxon>
        <taxon>Sar</taxon>
        <taxon>Stramenopiles</taxon>
        <taxon>Oomycota</taxon>
        <taxon>Peronosporomycetes</taxon>
        <taxon>Peronosporales</taxon>
        <taxon>Peronosporaceae</taxon>
        <taxon>Hyaloperonospora</taxon>
    </lineage>
</organism>
<evidence type="ECO:0008006" key="3">
    <source>
        <dbReference type="Google" id="ProtNLM"/>
    </source>
</evidence>
<dbReference type="EMBL" id="JH598368">
    <property type="status" value="NOT_ANNOTATED_CDS"/>
    <property type="molecule type" value="Genomic_DNA"/>
</dbReference>
<reference evidence="1" key="2">
    <citation type="submission" date="2015-06" db="UniProtKB">
        <authorList>
            <consortium name="EnsemblProtists"/>
        </authorList>
    </citation>
    <scope>IDENTIFICATION</scope>
    <source>
        <strain evidence="1">Emoy2</strain>
    </source>
</reference>
<dbReference type="HOGENOM" id="CLU_2517403_0_0_1"/>
<dbReference type="AlphaFoldDB" id="M4BKY7"/>
<sequence length="85" mass="10131">MRLGLFDILNRLLSEREKDRSEFAVAHLENEQAQRSLREKLVEARQDICRCCGKISKLQTGGESQNREHKYLLEMLERKCFLHRK</sequence>
<dbReference type="VEuPathDB" id="FungiDB:HpaG807071"/>
<reference evidence="2" key="1">
    <citation type="journal article" date="2010" name="Science">
        <title>Signatures of adaptation to obligate biotrophy in the Hyaloperonospora arabidopsidis genome.</title>
        <authorList>
            <person name="Baxter L."/>
            <person name="Tripathy S."/>
            <person name="Ishaque N."/>
            <person name="Boot N."/>
            <person name="Cabral A."/>
            <person name="Kemen E."/>
            <person name="Thines M."/>
            <person name="Ah-Fong A."/>
            <person name="Anderson R."/>
            <person name="Badejoko W."/>
            <person name="Bittner-Eddy P."/>
            <person name="Boore J.L."/>
            <person name="Chibucos M.C."/>
            <person name="Coates M."/>
            <person name="Dehal P."/>
            <person name="Delehaunty K."/>
            <person name="Dong S."/>
            <person name="Downton P."/>
            <person name="Dumas B."/>
            <person name="Fabro G."/>
            <person name="Fronick C."/>
            <person name="Fuerstenberg S.I."/>
            <person name="Fulton L."/>
            <person name="Gaulin E."/>
            <person name="Govers F."/>
            <person name="Hughes L."/>
            <person name="Humphray S."/>
            <person name="Jiang R.H."/>
            <person name="Judelson H."/>
            <person name="Kamoun S."/>
            <person name="Kyung K."/>
            <person name="Meijer H."/>
            <person name="Minx P."/>
            <person name="Morris P."/>
            <person name="Nelson J."/>
            <person name="Phuntumart V."/>
            <person name="Qutob D."/>
            <person name="Rehmany A."/>
            <person name="Rougon-Cardoso A."/>
            <person name="Ryden P."/>
            <person name="Torto-Alalibo T."/>
            <person name="Studholme D."/>
            <person name="Wang Y."/>
            <person name="Win J."/>
            <person name="Wood J."/>
            <person name="Clifton S.W."/>
            <person name="Rogers J."/>
            <person name="Van den Ackerveken G."/>
            <person name="Jones J.D."/>
            <person name="McDowell J.M."/>
            <person name="Beynon J."/>
            <person name="Tyler B.M."/>
        </authorList>
    </citation>
    <scope>NUCLEOTIDE SEQUENCE [LARGE SCALE GENOMIC DNA]</scope>
    <source>
        <strain evidence="2">Emoy2</strain>
    </source>
</reference>
<proteinExistence type="predicted"/>
<evidence type="ECO:0000313" key="1">
    <source>
        <dbReference type="EnsemblProtists" id="HpaP807071"/>
    </source>
</evidence>
<name>M4BKY7_HYAAE</name>
<dbReference type="EnsemblProtists" id="HpaT807071">
    <property type="protein sequence ID" value="HpaP807071"/>
    <property type="gene ID" value="HpaG807071"/>
</dbReference>
<accession>M4BKY7</accession>